<protein>
    <submittedName>
        <fullName evidence="1">Uncharacterized protein</fullName>
    </submittedName>
</protein>
<gene>
    <name evidence="1" type="ORF">DAA48_15805</name>
</gene>
<sequence>MSREQEKIYIDDVHPLVERITLICKQSGMPMFMTFQDGSDSFRTSCINQENSQFEKLKLHMFVNETWSIDQLLSMIIEDAKKNGHDSLYLKAMGIPNKNQLANK</sequence>
<evidence type="ECO:0000313" key="2">
    <source>
        <dbReference type="Proteomes" id="UP000241986"/>
    </source>
</evidence>
<dbReference type="EMBL" id="PZKL01000037">
    <property type="protein sequence ID" value="PTH80028.1"/>
    <property type="molecule type" value="Genomic_DNA"/>
</dbReference>
<dbReference type="AlphaFoldDB" id="A0A2T4MZM0"/>
<evidence type="ECO:0000313" key="1">
    <source>
        <dbReference type="EMBL" id="PTH80028.1"/>
    </source>
</evidence>
<dbReference type="RefSeq" id="WP_107683910.1">
    <property type="nucleotide sequence ID" value="NZ_PZKL01000037.1"/>
</dbReference>
<accession>A0A2T4MZM0</accession>
<reference evidence="1 2" key="1">
    <citation type="submission" date="2018-03" db="EMBL/GenBank/DDBJ databases">
        <title>Aeromonas veronii whole genome sequencing and analysis.</title>
        <authorList>
            <person name="Xie H."/>
            <person name="Liu T."/>
            <person name="Wang K."/>
        </authorList>
    </citation>
    <scope>NUCLEOTIDE SEQUENCE [LARGE SCALE GENOMIC DNA]</scope>
    <source>
        <strain evidence="1 2">XH.VA.1</strain>
    </source>
</reference>
<proteinExistence type="predicted"/>
<dbReference type="Proteomes" id="UP000241986">
    <property type="component" value="Unassembled WGS sequence"/>
</dbReference>
<comment type="caution">
    <text evidence="1">The sequence shown here is derived from an EMBL/GenBank/DDBJ whole genome shotgun (WGS) entry which is preliminary data.</text>
</comment>
<organism evidence="1 2">
    <name type="scientific">Aeromonas veronii</name>
    <dbReference type="NCBI Taxonomy" id="654"/>
    <lineage>
        <taxon>Bacteria</taxon>
        <taxon>Pseudomonadati</taxon>
        <taxon>Pseudomonadota</taxon>
        <taxon>Gammaproteobacteria</taxon>
        <taxon>Aeromonadales</taxon>
        <taxon>Aeromonadaceae</taxon>
        <taxon>Aeromonas</taxon>
    </lineage>
</organism>
<name>A0A2T4MZM0_AERVE</name>